<dbReference type="Pfam" id="PF09586">
    <property type="entry name" value="YfhO"/>
    <property type="match status" value="1"/>
</dbReference>
<feature type="transmembrane region" description="Helical" evidence="1">
    <location>
        <begin position="7"/>
        <end position="29"/>
    </location>
</feature>
<proteinExistence type="predicted"/>
<feature type="transmembrane region" description="Helical" evidence="1">
    <location>
        <begin position="333"/>
        <end position="355"/>
    </location>
</feature>
<keyword evidence="1" id="KW-1133">Transmembrane helix</keyword>
<feature type="transmembrane region" description="Helical" evidence="1">
    <location>
        <begin position="302"/>
        <end position="321"/>
    </location>
</feature>
<dbReference type="PATRIC" id="fig|1041521.3.peg.462"/>
<feature type="transmembrane region" description="Helical" evidence="1">
    <location>
        <begin position="367"/>
        <end position="384"/>
    </location>
</feature>
<keyword evidence="1" id="KW-0472">Membrane</keyword>
<sequence>MRVKKKNVAYYTLSFLIPMLMLVVTFALAKVYPFGNNTVVVGDMKNQYAAILTYGKENFFNIHKLLYSNSLALGGNFYAVLTYYLFSPINLIALFFSNKYVPLFYFINICLNAGCIGLTTYIFLLKSKFVNSYVDKTMSVKTLNVLRVIFSTIFTLSTFYVQYSHTIMWFDAIIFFPLVLLGYEQLINSNKAILYCISLILLILSNYYIGVMVLVFLLVLTLFWIVLSLVYKKEYLLIMKKSIYLLLYTILPIGVGAIVLLPSFLGQQAVYQEKYQFSLDKIYPLRDSLGSLLNGNMNNADIPMLYTSIFTLIAVTVFFISDKIDLKIKATSFVAIILLFISTWIKGLYMIWHAFSMPNGYSQREAYVILLVLITIGYIGSTYVSSGYISFIIAGIIWSLIGVFITYRWDFLSNQQLLVDILLIIIEILVITLMYKKGKKYIWLLLFIILGEIGFSYYPRENAIAQTSIPMDSYVKLTEVNQNVLTKLNKNDHSFYRIGSTIQLNENDPLMYGYNGLSTYVSQQSKESTDYLSALGYYQKHSWIRWSSFNNGSTAAVNRMLGLKYVITPKNKNLLDATISGKSMSTSDSALNFPEGIKENSDDFSIYKDKGALPIVFKTENTAKNVVINYNPVDNPFYRLNSLFLQGFRISNMYQEMKSDLIKQNEVSKEYAIDVVSDGNVYCYLPIDQNIVTESSIKVSVNGKHVTTMFGENVWGENGIVYLGSYKKGTKIHVNYESKDIQSINPVFAVEHGGNLLELNKFKKGITDIKVNGNLISFDKKTEDTNLAISVPYDSAWTAEINGKPVQTYKTLGGLLGIRVIEKGKVNLKYNVPGLRVSIIISTVSVVVLCLCLVLKRNS</sequence>
<gene>
    <name evidence="2" type="ORF">LSGJ_00459</name>
</gene>
<feature type="transmembrane region" description="Helical" evidence="1">
    <location>
        <begin position="391"/>
        <end position="409"/>
    </location>
</feature>
<feature type="transmembrane region" description="Helical" evidence="1">
    <location>
        <begin position="415"/>
        <end position="434"/>
    </location>
</feature>
<reference evidence="2 3" key="1">
    <citation type="journal article" date="2011" name="J. Bacteriol.">
        <title>Genome Sequence of Lactobacillus salivarius GJ-24, a Probiotic Strain Isolated from Healthy Adult Intestine.</title>
        <authorList>
            <person name="Cho Y.J."/>
            <person name="Choi J.K."/>
            <person name="Kim J.H."/>
            <person name="Lim Y.S."/>
            <person name="Ham J.S."/>
            <person name="Kang D.K."/>
            <person name="Chun J."/>
            <person name="Paik H.D."/>
            <person name="Kim G.B."/>
        </authorList>
    </citation>
    <scope>NUCLEOTIDE SEQUENCE [LARGE SCALE GENOMIC DNA]</scope>
    <source>
        <strain evidence="2 3">GJ-24</strain>
    </source>
</reference>
<comment type="caution">
    <text evidence="2">The sequence shown here is derived from an EMBL/GenBank/DDBJ whole genome shotgun (WGS) entry which is preliminary data.</text>
</comment>
<feature type="transmembrane region" description="Helical" evidence="1">
    <location>
        <begin position="103"/>
        <end position="124"/>
    </location>
</feature>
<dbReference type="AlphaFoldDB" id="F7QSV9"/>
<dbReference type="PANTHER" id="PTHR38454">
    <property type="entry name" value="INTEGRAL MEMBRANE PROTEIN-RELATED"/>
    <property type="match status" value="1"/>
</dbReference>
<evidence type="ECO:0000313" key="2">
    <source>
        <dbReference type="EMBL" id="EGM52039.1"/>
    </source>
</evidence>
<feature type="transmembrane region" description="Helical" evidence="1">
    <location>
        <begin position="207"/>
        <end position="231"/>
    </location>
</feature>
<organism evidence="2 3">
    <name type="scientific">Ligilactobacillus salivarius GJ-24</name>
    <dbReference type="NCBI Taxonomy" id="1041521"/>
    <lineage>
        <taxon>Bacteria</taxon>
        <taxon>Bacillati</taxon>
        <taxon>Bacillota</taxon>
        <taxon>Bacilli</taxon>
        <taxon>Lactobacillales</taxon>
        <taxon>Lactobacillaceae</taxon>
        <taxon>Ligilactobacillus</taxon>
    </lineage>
</organism>
<feature type="transmembrane region" description="Helical" evidence="1">
    <location>
        <begin position="243"/>
        <end position="265"/>
    </location>
</feature>
<name>F7QSV9_9LACO</name>
<accession>F7QSV9</accession>
<protein>
    <submittedName>
        <fullName evidence="2">ABC superfamily ATP binding cassette transporter, membrane protein</fullName>
    </submittedName>
</protein>
<feature type="transmembrane region" description="Helical" evidence="1">
    <location>
        <begin position="835"/>
        <end position="855"/>
    </location>
</feature>
<keyword evidence="1" id="KW-0812">Transmembrane</keyword>
<dbReference type="Proteomes" id="UP000003074">
    <property type="component" value="Unassembled WGS sequence"/>
</dbReference>
<dbReference type="PANTHER" id="PTHR38454:SF1">
    <property type="entry name" value="INTEGRAL MEMBRANE PROTEIN"/>
    <property type="match status" value="1"/>
</dbReference>
<evidence type="ECO:0000256" key="1">
    <source>
        <dbReference type="SAM" id="Phobius"/>
    </source>
</evidence>
<dbReference type="InterPro" id="IPR018580">
    <property type="entry name" value="Uncharacterised_YfhO"/>
</dbReference>
<feature type="transmembrane region" description="Helical" evidence="1">
    <location>
        <begin position="168"/>
        <end position="187"/>
    </location>
</feature>
<evidence type="ECO:0000313" key="3">
    <source>
        <dbReference type="Proteomes" id="UP000003074"/>
    </source>
</evidence>
<feature type="transmembrane region" description="Helical" evidence="1">
    <location>
        <begin position="77"/>
        <end position="96"/>
    </location>
</feature>
<feature type="transmembrane region" description="Helical" evidence="1">
    <location>
        <begin position="441"/>
        <end position="458"/>
    </location>
</feature>
<dbReference type="EMBL" id="AFOI01000002">
    <property type="protein sequence ID" value="EGM52039.1"/>
    <property type="molecule type" value="Genomic_DNA"/>
</dbReference>